<evidence type="ECO:0000313" key="2">
    <source>
        <dbReference type="EMBL" id="KAJ5597987.1"/>
    </source>
</evidence>
<dbReference type="GeneID" id="81589368"/>
<dbReference type="Proteomes" id="UP001213799">
    <property type="component" value="Unassembled WGS sequence"/>
</dbReference>
<evidence type="ECO:0000313" key="3">
    <source>
        <dbReference type="Proteomes" id="UP001213799"/>
    </source>
</evidence>
<keyword evidence="1" id="KW-0812">Transmembrane</keyword>
<proteinExistence type="predicted"/>
<sequence>MTELVETSKSMTPSDTNQPETLDIMELTSRLGVSRNVSNPLLLLIFMAGAAYIAPLDRASMSPWLLDVAEEYIFRKVSNLPATPPPKDSAAILPTVQLIQTALIIEMLQFGRDDMLKRRRIRIARNRASYLPSGHWLKRRTPPKTCDEQTWRILVAEEMCIRSFNRTFAEDSQNCMLGFSRRRFSHRLLQKSPVLIDIWNELRLPWNAELWEAGSASAFSRIVKTNPTENPLPPLKEVVTQLLDTPTSENSIPWSLSLSSEHLLIFIYAINSLPFQARVGLLKYLPLDAISRAAGNWKRIWDTLIGAEQEKILHLGYPNHAEELRWLLKATLEVSDNQKQDSRISRVMLLTN</sequence>
<feature type="transmembrane region" description="Helical" evidence="1">
    <location>
        <begin position="37"/>
        <end position="54"/>
    </location>
</feature>
<reference evidence="2" key="1">
    <citation type="journal article" date="2023" name="IMA Fungus">
        <title>Comparative genomic study of the Penicillium genus elucidates a diverse pangenome and 15 lateral gene transfer events.</title>
        <authorList>
            <person name="Petersen C."/>
            <person name="Sorensen T."/>
            <person name="Nielsen M.R."/>
            <person name="Sondergaard T.E."/>
            <person name="Sorensen J.L."/>
            <person name="Fitzpatrick D.A."/>
            <person name="Frisvad J.C."/>
            <person name="Nielsen K.L."/>
        </authorList>
    </citation>
    <scope>NUCLEOTIDE SEQUENCE</scope>
    <source>
        <strain evidence="2">IBT 12815</strain>
    </source>
</reference>
<keyword evidence="1" id="KW-0472">Membrane</keyword>
<organism evidence="2 3">
    <name type="scientific">Penicillium hordei</name>
    <dbReference type="NCBI Taxonomy" id="40994"/>
    <lineage>
        <taxon>Eukaryota</taxon>
        <taxon>Fungi</taxon>
        <taxon>Dikarya</taxon>
        <taxon>Ascomycota</taxon>
        <taxon>Pezizomycotina</taxon>
        <taxon>Eurotiomycetes</taxon>
        <taxon>Eurotiomycetidae</taxon>
        <taxon>Eurotiales</taxon>
        <taxon>Aspergillaceae</taxon>
        <taxon>Penicillium</taxon>
    </lineage>
</organism>
<reference evidence="2" key="2">
    <citation type="submission" date="2023-01" db="EMBL/GenBank/DDBJ databases">
        <authorList>
            <person name="Petersen C."/>
        </authorList>
    </citation>
    <scope>NUCLEOTIDE SEQUENCE</scope>
    <source>
        <strain evidence="2">IBT 12815</strain>
    </source>
</reference>
<keyword evidence="1" id="KW-1133">Transmembrane helix</keyword>
<keyword evidence="3" id="KW-1185">Reference proteome</keyword>
<dbReference type="AlphaFoldDB" id="A0AAD6DZR0"/>
<gene>
    <name evidence="2" type="ORF">N7537_008071</name>
</gene>
<dbReference type="EMBL" id="JAQJAE010000004">
    <property type="protein sequence ID" value="KAJ5597987.1"/>
    <property type="molecule type" value="Genomic_DNA"/>
</dbReference>
<comment type="caution">
    <text evidence="2">The sequence shown here is derived from an EMBL/GenBank/DDBJ whole genome shotgun (WGS) entry which is preliminary data.</text>
</comment>
<evidence type="ECO:0000256" key="1">
    <source>
        <dbReference type="SAM" id="Phobius"/>
    </source>
</evidence>
<name>A0AAD6DZR0_9EURO</name>
<accession>A0AAD6DZR0</accession>
<protein>
    <submittedName>
        <fullName evidence="2">Uncharacterized protein</fullName>
    </submittedName>
</protein>
<dbReference type="RefSeq" id="XP_056751202.1">
    <property type="nucleotide sequence ID" value="XM_056899126.1"/>
</dbReference>